<evidence type="ECO:0000256" key="1">
    <source>
        <dbReference type="SAM" id="MobiDB-lite"/>
    </source>
</evidence>
<protein>
    <submittedName>
        <fullName evidence="2">Uncharacterized protein</fullName>
    </submittedName>
</protein>
<keyword evidence="3" id="KW-1185">Reference proteome</keyword>
<evidence type="ECO:0000313" key="2">
    <source>
        <dbReference type="EMBL" id="KAK8521184.1"/>
    </source>
</evidence>
<dbReference type="EMBL" id="JBBPBM010000048">
    <property type="protein sequence ID" value="KAK8521184.1"/>
    <property type="molecule type" value="Genomic_DNA"/>
</dbReference>
<evidence type="ECO:0000313" key="3">
    <source>
        <dbReference type="Proteomes" id="UP001472677"/>
    </source>
</evidence>
<proteinExistence type="predicted"/>
<name>A0ABR2CNR9_9ROSI</name>
<gene>
    <name evidence="2" type="ORF">V6N12_005095</name>
</gene>
<feature type="region of interest" description="Disordered" evidence="1">
    <location>
        <begin position="65"/>
        <end position="84"/>
    </location>
</feature>
<organism evidence="2 3">
    <name type="scientific">Hibiscus sabdariffa</name>
    <name type="common">roselle</name>
    <dbReference type="NCBI Taxonomy" id="183260"/>
    <lineage>
        <taxon>Eukaryota</taxon>
        <taxon>Viridiplantae</taxon>
        <taxon>Streptophyta</taxon>
        <taxon>Embryophyta</taxon>
        <taxon>Tracheophyta</taxon>
        <taxon>Spermatophyta</taxon>
        <taxon>Magnoliopsida</taxon>
        <taxon>eudicotyledons</taxon>
        <taxon>Gunneridae</taxon>
        <taxon>Pentapetalae</taxon>
        <taxon>rosids</taxon>
        <taxon>malvids</taxon>
        <taxon>Malvales</taxon>
        <taxon>Malvaceae</taxon>
        <taxon>Malvoideae</taxon>
        <taxon>Hibiscus</taxon>
    </lineage>
</organism>
<reference evidence="2 3" key="1">
    <citation type="journal article" date="2024" name="G3 (Bethesda)">
        <title>Genome assembly of Hibiscus sabdariffa L. provides insights into metabolisms of medicinal natural products.</title>
        <authorList>
            <person name="Kim T."/>
        </authorList>
    </citation>
    <scope>NUCLEOTIDE SEQUENCE [LARGE SCALE GENOMIC DNA]</scope>
    <source>
        <strain evidence="2">TK-2024</strain>
        <tissue evidence="2">Old leaves</tissue>
    </source>
</reference>
<accession>A0ABR2CNR9</accession>
<sequence>MKKKNHFAQSKAPLFAARTKVSNWQCKRRKQKGVKSHERVCVPVIACVEDKSRRWLGRGEGPDCLWGKRDEEEKEEMGNGSMLC</sequence>
<dbReference type="Proteomes" id="UP001472677">
    <property type="component" value="Unassembled WGS sequence"/>
</dbReference>
<comment type="caution">
    <text evidence="2">The sequence shown here is derived from an EMBL/GenBank/DDBJ whole genome shotgun (WGS) entry which is preliminary data.</text>
</comment>